<proteinExistence type="predicted"/>
<reference evidence="1" key="1">
    <citation type="submission" date="2021-03" db="EMBL/GenBank/DDBJ databases">
        <authorList>
            <person name="Tagirdzhanova G."/>
        </authorList>
    </citation>
    <scope>NUCLEOTIDE SEQUENCE</scope>
</reference>
<dbReference type="AlphaFoldDB" id="A0A8H3ERK9"/>
<accession>A0A8H3ERK9</accession>
<protein>
    <submittedName>
        <fullName evidence="1">Uncharacterized protein</fullName>
    </submittedName>
</protein>
<dbReference type="EMBL" id="CAJPDQ010000006">
    <property type="protein sequence ID" value="CAF9910902.1"/>
    <property type="molecule type" value="Genomic_DNA"/>
</dbReference>
<name>A0A8H3ERK9_9LECA</name>
<keyword evidence="2" id="KW-1185">Reference proteome</keyword>
<evidence type="ECO:0000313" key="2">
    <source>
        <dbReference type="Proteomes" id="UP000664169"/>
    </source>
</evidence>
<sequence length="283" mass="32742">MATFDPGALNPLTRLWQLLQPKKARQKLLIAREIRNLPQIRASSDSLWYQARQYRLGFPGIDPLFYRLTIFRLLDGERGLSSVALIRYMACALYHRTSIARRATWFGDYLNIAFPNCGHVDADEALGSFFSNEETDLAGYLEEIEGLVIGRSTKLFEDPEVFRDYPFVKLVSYMTLVSYSTRWGIDLIEAEIGRLTEATQHPIFRNKSLHSAIGFKSLANRPKRRRYRESRPDFEDSRSSCGELSFFLYIPGTEPNSKAPRPFLEPCRCFESRRSKYIIWDIG</sequence>
<organism evidence="1 2">
    <name type="scientific">Gomphillus americanus</name>
    <dbReference type="NCBI Taxonomy" id="1940652"/>
    <lineage>
        <taxon>Eukaryota</taxon>
        <taxon>Fungi</taxon>
        <taxon>Dikarya</taxon>
        <taxon>Ascomycota</taxon>
        <taxon>Pezizomycotina</taxon>
        <taxon>Lecanoromycetes</taxon>
        <taxon>OSLEUM clade</taxon>
        <taxon>Ostropomycetidae</taxon>
        <taxon>Ostropales</taxon>
        <taxon>Graphidaceae</taxon>
        <taxon>Gomphilloideae</taxon>
        <taxon>Gomphillus</taxon>
    </lineage>
</organism>
<dbReference type="Proteomes" id="UP000664169">
    <property type="component" value="Unassembled WGS sequence"/>
</dbReference>
<evidence type="ECO:0000313" key="1">
    <source>
        <dbReference type="EMBL" id="CAF9910902.1"/>
    </source>
</evidence>
<gene>
    <name evidence="1" type="ORF">GOMPHAMPRED_007226</name>
</gene>
<comment type="caution">
    <text evidence="1">The sequence shown here is derived from an EMBL/GenBank/DDBJ whole genome shotgun (WGS) entry which is preliminary data.</text>
</comment>